<dbReference type="EMBL" id="ML119664">
    <property type="protein sequence ID" value="RPA83516.1"/>
    <property type="molecule type" value="Genomic_DNA"/>
</dbReference>
<feature type="transmembrane region" description="Helical" evidence="2">
    <location>
        <begin position="35"/>
        <end position="57"/>
    </location>
</feature>
<dbReference type="OrthoDB" id="1937642at2759"/>
<feature type="transmembrane region" description="Helical" evidence="2">
    <location>
        <begin position="12"/>
        <end position="29"/>
    </location>
</feature>
<dbReference type="Proteomes" id="UP000275078">
    <property type="component" value="Unassembled WGS sequence"/>
</dbReference>
<evidence type="ECO:0000313" key="4">
    <source>
        <dbReference type="Proteomes" id="UP000275078"/>
    </source>
</evidence>
<feature type="region of interest" description="Disordered" evidence="1">
    <location>
        <begin position="119"/>
        <end position="140"/>
    </location>
</feature>
<reference evidence="3 4" key="1">
    <citation type="journal article" date="2018" name="Nat. Ecol. Evol.">
        <title>Pezizomycetes genomes reveal the molecular basis of ectomycorrhizal truffle lifestyle.</title>
        <authorList>
            <person name="Murat C."/>
            <person name="Payen T."/>
            <person name="Noel B."/>
            <person name="Kuo A."/>
            <person name="Morin E."/>
            <person name="Chen J."/>
            <person name="Kohler A."/>
            <person name="Krizsan K."/>
            <person name="Balestrini R."/>
            <person name="Da Silva C."/>
            <person name="Montanini B."/>
            <person name="Hainaut M."/>
            <person name="Levati E."/>
            <person name="Barry K.W."/>
            <person name="Belfiori B."/>
            <person name="Cichocki N."/>
            <person name="Clum A."/>
            <person name="Dockter R.B."/>
            <person name="Fauchery L."/>
            <person name="Guy J."/>
            <person name="Iotti M."/>
            <person name="Le Tacon F."/>
            <person name="Lindquist E.A."/>
            <person name="Lipzen A."/>
            <person name="Malagnac F."/>
            <person name="Mello A."/>
            <person name="Molinier V."/>
            <person name="Miyauchi S."/>
            <person name="Poulain J."/>
            <person name="Riccioni C."/>
            <person name="Rubini A."/>
            <person name="Sitrit Y."/>
            <person name="Splivallo R."/>
            <person name="Traeger S."/>
            <person name="Wang M."/>
            <person name="Zifcakova L."/>
            <person name="Wipf D."/>
            <person name="Zambonelli A."/>
            <person name="Paolocci F."/>
            <person name="Nowrousian M."/>
            <person name="Ottonello S."/>
            <person name="Baldrian P."/>
            <person name="Spatafora J.W."/>
            <person name="Henrissat B."/>
            <person name="Nagy L.G."/>
            <person name="Aury J.M."/>
            <person name="Wincker P."/>
            <person name="Grigoriev I.V."/>
            <person name="Bonfante P."/>
            <person name="Martin F.M."/>
        </authorList>
    </citation>
    <scope>NUCLEOTIDE SEQUENCE [LARGE SCALE GENOMIC DNA]</scope>
    <source>
        <strain evidence="3 4">RN42</strain>
    </source>
</reference>
<sequence>QLREQWTRPQDIFSLLLIVGGDVVGRALAQLSGGPITPVTFSFGWVGYGISSLLMAAAGDNRLMPSSTDCSCLIINAKTGYARSNASWVLGRMMRDYEYWMHRQTTTVLDHVKEEALRKEKAPEASPVAATTDSQQPVPKPRARVGLCVAVYEASPSQKAGKPKHDLIFYSGFATALLQLGIAAIPLRTDQDWNILLITVSGILLALATGGLPQWKKEKWACRKRSKKDIMLTRGNGSQHVILIRGNGIGLDLEDLAAAQLQGNIDATMDGKTRGVLVLLAVLWTLLLITATGENGNPWFLLGIGTVGLLQNVIVAGFRRRPEAIGIHLDFVEVIAEAKVMNALYELEERYEHAGVALRPIFFPGNLREYEMARWAEI</sequence>
<gene>
    <name evidence="3" type="ORF">BJ508DRAFT_197872</name>
</gene>
<feature type="transmembrane region" description="Helical" evidence="2">
    <location>
        <begin position="167"/>
        <end position="187"/>
    </location>
</feature>
<dbReference type="AlphaFoldDB" id="A0A3N4ID96"/>
<keyword evidence="2" id="KW-0472">Membrane</keyword>
<feature type="non-terminal residue" evidence="3">
    <location>
        <position position="1"/>
    </location>
</feature>
<evidence type="ECO:0000256" key="1">
    <source>
        <dbReference type="SAM" id="MobiDB-lite"/>
    </source>
</evidence>
<feature type="transmembrane region" description="Helical" evidence="2">
    <location>
        <begin position="299"/>
        <end position="318"/>
    </location>
</feature>
<evidence type="ECO:0000256" key="2">
    <source>
        <dbReference type="SAM" id="Phobius"/>
    </source>
</evidence>
<feature type="transmembrane region" description="Helical" evidence="2">
    <location>
        <begin position="193"/>
        <end position="215"/>
    </location>
</feature>
<dbReference type="STRING" id="1160509.A0A3N4ID96"/>
<evidence type="ECO:0000313" key="3">
    <source>
        <dbReference type="EMBL" id="RPA83516.1"/>
    </source>
</evidence>
<accession>A0A3N4ID96</accession>
<feature type="transmembrane region" description="Helical" evidence="2">
    <location>
        <begin position="275"/>
        <end position="293"/>
    </location>
</feature>
<organism evidence="3 4">
    <name type="scientific">Ascobolus immersus RN42</name>
    <dbReference type="NCBI Taxonomy" id="1160509"/>
    <lineage>
        <taxon>Eukaryota</taxon>
        <taxon>Fungi</taxon>
        <taxon>Dikarya</taxon>
        <taxon>Ascomycota</taxon>
        <taxon>Pezizomycotina</taxon>
        <taxon>Pezizomycetes</taxon>
        <taxon>Pezizales</taxon>
        <taxon>Ascobolaceae</taxon>
        <taxon>Ascobolus</taxon>
    </lineage>
</organism>
<keyword evidence="2" id="KW-1133">Transmembrane helix</keyword>
<protein>
    <submittedName>
        <fullName evidence="3">Uncharacterized protein</fullName>
    </submittedName>
</protein>
<proteinExistence type="predicted"/>
<feature type="non-terminal residue" evidence="3">
    <location>
        <position position="378"/>
    </location>
</feature>
<keyword evidence="4" id="KW-1185">Reference proteome</keyword>
<keyword evidence="2" id="KW-0812">Transmembrane</keyword>
<name>A0A3N4ID96_ASCIM</name>